<proteinExistence type="predicted"/>
<accession>A0A8H4QVH4</accession>
<protein>
    <submittedName>
        <fullName evidence="1">Uncharacterized protein</fullName>
    </submittedName>
</protein>
<sequence length="95" mass="10533">MVHSISKKFFQKFLDSVPWSKVFKKADTTIKGTASDKNNTRLDAGSRVGDKYELIVQPNKGADDSSFKKAAQADSHQILAKGTVNKDSQEEDIDE</sequence>
<dbReference type="Proteomes" id="UP000566819">
    <property type="component" value="Unassembled WGS sequence"/>
</dbReference>
<gene>
    <name evidence="1" type="ORF">G7Y89_g15020</name>
</gene>
<dbReference type="AlphaFoldDB" id="A0A8H4QVH4"/>
<dbReference type="OrthoDB" id="3551529at2759"/>
<reference evidence="1 2" key="1">
    <citation type="submission" date="2020-03" db="EMBL/GenBank/DDBJ databases">
        <title>Draft Genome Sequence of Cudoniella acicularis.</title>
        <authorList>
            <person name="Buettner E."/>
            <person name="Kellner H."/>
        </authorList>
    </citation>
    <scope>NUCLEOTIDE SEQUENCE [LARGE SCALE GENOMIC DNA]</scope>
    <source>
        <strain evidence="1 2">DSM 108380</strain>
    </source>
</reference>
<comment type="caution">
    <text evidence="1">The sequence shown here is derived from an EMBL/GenBank/DDBJ whole genome shotgun (WGS) entry which is preliminary data.</text>
</comment>
<evidence type="ECO:0000313" key="2">
    <source>
        <dbReference type="Proteomes" id="UP000566819"/>
    </source>
</evidence>
<organism evidence="1 2">
    <name type="scientific">Cudoniella acicularis</name>
    <dbReference type="NCBI Taxonomy" id="354080"/>
    <lineage>
        <taxon>Eukaryota</taxon>
        <taxon>Fungi</taxon>
        <taxon>Dikarya</taxon>
        <taxon>Ascomycota</taxon>
        <taxon>Pezizomycotina</taxon>
        <taxon>Leotiomycetes</taxon>
        <taxon>Helotiales</taxon>
        <taxon>Tricladiaceae</taxon>
        <taxon>Cudoniella</taxon>
    </lineage>
</organism>
<name>A0A8H4QVH4_9HELO</name>
<keyword evidence="2" id="KW-1185">Reference proteome</keyword>
<evidence type="ECO:0000313" key="1">
    <source>
        <dbReference type="EMBL" id="KAF4617963.1"/>
    </source>
</evidence>
<dbReference type="EMBL" id="JAAMPI010002163">
    <property type="protein sequence ID" value="KAF4617963.1"/>
    <property type="molecule type" value="Genomic_DNA"/>
</dbReference>